<dbReference type="Proteomes" id="UP000000933">
    <property type="component" value="Plasmid pSR84"/>
</dbReference>
<dbReference type="KEGG" id="srm:SRM_p84036"/>
<accession>D6CW13</accession>
<keyword evidence="2" id="KW-0614">Plasmid</keyword>
<dbReference type="EMBL" id="FP565813">
    <property type="protein sequence ID" value="CBH22842.1"/>
    <property type="molecule type" value="Genomic_DNA"/>
</dbReference>
<gene>
    <name evidence="2" type="ORF">SRM_p84036</name>
</gene>
<sequence length="78" mass="8387">MSTTPSYGVIFPAPTRQNDPAPDAGDTQSANGEAPPLHGAARRDDDPPQPRRDEASSDSLDYFEPAFRRLLGEHPAAL</sequence>
<reference evidence="2 3" key="1">
    <citation type="journal article" date="2010" name="ISME J.">
        <title>Fine-scale evolution: genomic, phenotypic and ecological differentiation in two coexisting Salinibacter ruber strains.</title>
        <authorList>
            <person name="Pena A."/>
            <person name="Teeling H."/>
            <person name="Huerta-Cepas J."/>
            <person name="Santos F."/>
            <person name="Yarza P."/>
            <person name="Brito-Echeverria J."/>
            <person name="Lucio M."/>
            <person name="Schmitt-Kopplin P."/>
            <person name="Meseguer I."/>
            <person name="Schenowitz C."/>
            <person name="Dossat C."/>
            <person name="Barbe V."/>
            <person name="Dopazo J."/>
            <person name="Rossello-Mora R."/>
            <person name="Schuler M."/>
            <person name="Glockner F.O."/>
            <person name="Amann R."/>
            <person name="Gabaldon T."/>
            <person name="Anton J."/>
        </authorList>
    </citation>
    <scope>NUCLEOTIDE SEQUENCE [LARGE SCALE GENOMIC DNA]</scope>
    <source>
        <strain evidence="2 3">M8</strain>
        <plasmid evidence="3">pSR84</plasmid>
    </source>
</reference>
<feature type="compositionally biased region" description="Basic and acidic residues" evidence="1">
    <location>
        <begin position="41"/>
        <end position="55"/>
    </location>
</feature>
<evidence type="ECO:0000256" key="1">
    <source>
        <dbReference type="SAM" id="MobiDB-lite"/>
    </source>
</evidence>
<dbReference type="RefSeq" id="WP_013124677.1">
    <property type="nucleotide sequence ID" value="NC_014157.1"/>
</dbReference>
<geneLocation type="plasmid" evidence="2 3">
    <name>pSR84</name>
</geneLocation>
<feature type="region of interest" description="Disordered" evidence="1">
    <location>
        <begin position="1"/>
        <end position="61"/>
    </location>
</feature>
<evidence type="ECO:0000313" key="3">
    <source>
        <dbReference type="Proteomes" id="UP000000933"/>
    </source>
</evidence>
<evidence type="ECO:0000313" key="2">
    <source>
        <dbReference type="EMBL" id="CBH22842.1"/>
    </source>
</evidence>
<name>D6CW13_SALRM</name>
<organism evidence="2 3">
    <name type="scientific">Salinibacter ruber (strain M8)</name>
    <dbReference type="NCBI Taxonomy" id="761659"/>
    <lineage>
        <taxon>Bacteria</taxon>
        <taxon>Pseudomonadati</taxon>
        <taxon>Rhodothermota</taxon>
        <taxon>Rhodothermia</taxon>
        <taxon>Rhodothermales</taxon>
        <taxon>Salinibacteraceae</taxon>
        <taxon>Salinibacter</taxon>
    </lineage>
</organism>
<dbReference type="HOGENOM" id="CLU_2620002_0_0_10"/>
<proteinExistence type="predicted"/>
<reference evidence="3" key="2">
    <citation type="submission" date="2010-04" db="EMBL/GenBank/DDBJ databases">
        <title>Genome sequence of Salinibacter ruber M8.</title>
        <authorList>
            <consortium name="Genoscope"/>
        </authorList>
    </citation>
    <scope>NUCLEOTIDE SEQUENCE [LARGE SCALE GENOMIC DNA]</scope>
    <source>
        <strain evidence="3">M8</strain>
        <plasmid evidence="3">pSR84</plasmid>
    </source>
</reference>
<dbReference type="AlphaFoldDB" id="D6CW13"/>
<protein>
    <submittedName>
        <fullName evidence="2">Uncharacterized protein</fullName>
    </submittedName>
</protein>